<dbReference type="AlphaFoldDB" id="A0AAN7UK80"/>
<dbReference type="GO" id="GO:0007059">
    <property type="term" value="P:chromosome segregation"/>
    <property type="evidence" value="ECO:0007669"/>
    <property type="project" value="TreeGrafter"/>
</dbReference>
<comment type="caution">
    <text evidence="12">The sequence shown here is derived from an EMBL/GenBank/DDBJ whole genome shotgun (WGS) entry which is preliminary data.</text>
</comment>
<evidence type="ECO:0000256" key="11">
    <source>
        <dbReference type="SAM" id="MobiDB-lite"/>
    </source>
</evidence>
<dbReference type="GO" id="GO:0051301">
    <property type="term" value="P:cell division"/>
    <property type="evidence" value="ECO:0007669"/>
    <property type="project" value="UniProtKB-KW"/>
</dbReference>
<evidence type="ECO:0000256" key="1">
    <source>
        <dbReference type="ARBA" id="ARBA00004123"/>
    </source>
</evidence>
<evidence type="ECO:0000313" key="13">
    <source>
        <dbReference type="Proteomes" id="UP001305414"/>
    </source>
</evidence>
<dbReference type="Proteomes" id="UP001305414">
    <property type="component" value="Unassembled WGS sequence"/>
</dbReference>
<keyword evidence="7" id="KW-0539">Nucleus</keyword>
<evidence type="ECO:0000256" key="8">
    <source>
        <dbReference type="ARBA" id="ARBA00023306"/>
    </source>
</evidence>
<evidence type="ECO:0000256" key="2">
    <source>
        <dbReference type="ARBA" id="ARBA00004629"/>
    </source>
</evidence>
<protein>
    <recommendedName>
        <fullName evidence="14">Nnf1-domain-containing protein</fullName>
    </recommendedName>
</protein>
<keyword evidence="6" id="KW-0995">Kinetochore</keyword>
<sequence length="378" mass="42054">MYLVLIDKVLVGILEGRESHVKTRLESIVKSEADKRVYIATPTSLHSRLFLEFGCIGEPRTLAAPSLLLRLAHLTSQSGRYSDIHTSNRIRSYDERNKRTNAKYRITAHEEGRVKTTTAVMASEPPRSAPGTAESQNDQTAEPQQQTLTQSQSQSQAQEQEQQGQAAPSPESPPLPARHTALTPGPRASRFQTTLDSALSHTLAKISWDNFAACYPHIAAHAPATLRAVQSQMVDRLRALCKKEFDSIQQSRNVVAKLNELESLVSEAERRRREAGEDDGVDPPVPPHMLPPDEVLDAHLAPHLAQQQSQLNAKLQTIQAHNAKLFEDIQRQRSEIESLVSLLEKVLEDVGNANHMMDEVVDDVARETRTIEVEMAES</sequence>
<evidence type="ECO:0000256" key="10">
    <source>
        <dbReference type="SAM" id="Coils"/>
    </source>
</evidence>
<evidence type="ECO:0008006" key="14">
    <source>
        <dbReference type="Google" id="ProtNLM"/>
    </source>
</evidence>
<evidence type="ECO:0000256" key="4">
    <source>
        <dbReference type="ARBA" id="ARBA00022618"/>
    </source>
</evidence>
<proteinExistence type="predicted"/>
<keyword evidence="3" id="KW-0158">Chromosome</keyword>
<evidence type="ECO:0000256" key="3">
    <source>
        <dbReference type="ARBA" id="ARBA00022454"/>
    </source>
</evidence>
<evidence type="ECO:0000256" key="9">
    <source>
        <dbReference type="ARBA" id="ARBA00023328"/>
    </source>
</evidence>
<accession>A0AAN7UK80</accession>
<dbReference type="PANTHER" id="PTHR15459">
    <property type="entry name" value="POLYAMINE-MODULATED FACTOR 1"/>
    <property type="match status" value="1"/>
</dbReference>
<dbReference type="GO" id="GO:0000444">
    <property type="term" value="C:MIS12/MIND type complex"/>
    <property type="evidence" value="ECO:0007669"/>
    <property type="project" value="InterPro"/>
</dbReference>
<dbReference type="GO" id="GO:0005634">
    <property type="term" value="C:nucleus"/>
    <property type="evidence" value="ECO:0007669"/>
    <property type="project" value="UniProtKB-SubCell"/>
</dbReference>
<dbReference type="EMBL" id="JAWHQM010000006">
    <property type="protein sequence ID" value="KAK5627539.1"/>
    <property type="molecule type" value="Genomic_DNA"/>
</dbReference>
<dbReference type="PANTHER" id="PTHR15459:SF3">
    <property type="entry name" value="POLYAMINE-MODULATED FACTOR 1"/>
    <property type="match status" value="1"/>
</dbReference>
<reference evidence="12 13" key="1">
    <citation type="submission" date="2023-10" db="EMBL/GenBank/DDBJ databases">
        <title>Draft genome sequence of Xylaria bambusicola isolate GMP-LS, the root and basal stem rot pathogen of sugarcane in Indonesia.</title>
        <authorList>
            <person name="Selvaraj P."/>
            <person name="Muralishankar V."/>
            <person name="Muruganantham S."/>
            <person name="Sp S."/>
            <person name="Haryani S."/>
            <person name="Lau K.J.X."/>
            <person name="Naqvi N.I."/>
        </authorList>
    </citation>
    <scope>NUCLEOTIDE SEQUENCE [LARGE SCALE GENOMIC DNA]</scope>
    <source>
        <strain evidence="12">GMP-LS</strain>
    </source>
</reference>
<dbReference type="Pfam" id="PF03980">
    <property type="entry name" value="Nnf1"/>
    <property type="match status" value="1"/>
</dbReference>
<feature type="region of interest" description="Disordered" evidence="11">
    <location>
        <begin position="101"/>
        <end position="188"/>
    </location>
</feature>
<evidence type="ECO:0000256" key="7">
    <source>
        <dbReference type="ARBA" id="ARBA00023242"/>
    </source>
</evidence>
<feature type="coiled-coil region" evidence="10">
    <location>
        <begin position="251"/>
        <end position="278"/>
    </location>
</feature>
<name>A0AAN7UK80_9PEZI</name>
<organism evidence="12 13">
    <name type="scientific">Xylaria bambusicola</name>
    <dbReference type="NCBI Taxonomy" id="326684"/>
    <lineage>
        <taxon>Eukaryota</taxon>
        <taxon>Fungi</taxon>
        <taxon>Dikarya</taxon>
        <taxon>Ascomycota</taxon>
        <taxon>Pezizomycotina</taxon>
        <taxon>Sordariomycetes</taxon>
        <taxon>Xylariomycetidae</taxon>
        <taxon>Xylariales</taxon>
        <taxon>Xylariaceae</taxon>
        <taxon>Xylaria</taxon>
    </lineage>
</organism>
<feature type="compositionally biased region" description="Low complexity" evidence="11">
    <location>
        <begin position="141"/>
        <end position="169"/>
    </location>
</feature>
<keyword evidence="10" id="KW-0175">Coiled coil</keyword>
<evidence type="ECO:0000256" key="5">
    <source>
        <dbReference type="ARBA" id="ARBA00022776"/>
    </source>
</evidence>
<evidence type="ECO:0000313" key="12">
    <source>
        <dbReference type="EMBL" id="KAK5627539.1"/>
    </source>
</evidence>
<keyword evidence="8" id="KW-0131">Cell cycle</keyword>
<keyword evidence="9" id="KW-0137">Centromere</keyword>
<keyword evidence="13" id="KW-1185">Reference proteome</keyword>
<dbReference type="InterPro" id="IPR007128">
    <property type="entry name" value="PMF1/Nnf1"/>
</dbReference>
<keyword evidence="5" id="KW-0498">Mitosis</keyword>
<gene>
    <name evidence="12" type="ORF">RRF57_003254</name>
</gene>
<comment type="subcellular location">
    <subcellularLocation>
        <location evidence="2">Chromosome</location>
        <location evidence="2">Centromere</location>
        <location evidence="2">Kinetochore</location>
    </subcellularLocation>
    <subcellularLocation>
        <location evidence="1">Nucleus</location>
    </subcellularLocation>
</comment>
<keyword evidence="4" id="KW-0132">Cell division</keyword>
<evidence type="ECO:0000256" key="6">
    <source>
        <dbReference type="ARBA" id="ARBA00022838"/>
    </source>
</evidence>